<proteinExistence type="predicted"/>
<comment type="caution">
    <text evidence="1">The sequence shown here is derived from an EMBL/GenBank/DDBJ whole genome shotgun (WGS) entry which is preliminary data.</text>
</comment>
<protein>
    <recommendedName>
        <fullName evidence="3">Lipocalin-like domain-containing protein</fullName>
    </recommendedName>
</protein>
<evidence type="ECO:0008006" key="3">
    <source>
        <dbReference type="Google" id="ProtNLM"/>
    </source>
</evidence>
<evidence type="ECO:0000313" key="2">
    <source>
        <dbReference type="Proteomes" id="UP001517247"/>
    </source>
</evidence>
<dbReference type="RefSeq" id="WP_138722412.1">
    <property type="nucleotide sequence ID" value="NZ_SSHJ02000005.1"/>
</dbReference>
<dbReference type="Proteomes" id="UP001517247">
    <property type="component" value="Unassembled WGS sequence"/>
</dbReference>
<keyword evidence="2" id="KW-1185">Reference proteome</keyword>
<sequence length="137" mass="15495">MKKTLLILFLAATSLAACKKDDESSSKLEGRWDFVSEYAVVKENGVIISEKTKKPEEGGEALIFEGNKFTLLEAEKTESVGTFSITENTINFKFDDSDVTLLLKWNSSTEIVITTEDTYTQDGKTYSEKQDRVYKKR</sequence>
<dbReference type="PROSITE" id="PS51257">
    <property type="entry name" value="PROKAR_LIPOPROTEIN"/>
    <property type="match status" value="1"/>
</dbReference>
<gene>
    <name evidence="1" type="ORF">E6A44_006925</name>
</gene>
<reference evidence="1 2" key="1">
    <citation type="submission" date="2024-12" db="EMBL/GenBank/DDBJ databases">
        <authorList>
            <person name="Hu S."/>
        </authorList>
    </citation>
    <scope>NUCLEOTIDE SEQUENCE [LARGE SCALE GENOMIC DNA]</scope>
    <source>
        <strain evidence="1 2">THG-T11</strain>
    </source>
</reference>
<accession>A0ABW9J443</accession>
<evidence type="ECO:0000313" key="1">
    <source>
        <dbReference type="EMBL" id="MFN0255299.1"/>
    </source>
</evidence>
<organism evidence="1 2">
    <name type="scientific">Pedobacter ureilyticus</name>
    <dbReference type="NCBI Taxonomy" id="1393051"/>
    <lineage>
        <taxon>Bacteria</taxon>
        <taxon>Pseudomonadati</taxon>
        <taxon>Bacteroidota</taxon>
        <taxon>Sphingobacteriia</taxon>
        <taxon>Sphingobacteriales</taxon>
        <taxon>Sphingobacteriaceae</taxon>
        <taxon>Pedobacter</taxon>
    </lineage>
</organism>
<name>A0ABW9J443_9SPHI</name>
<dbReference type="EMBL" id="SSHJ02000005">
    <property type="protein sequence ID" value="MFN0255299.1"/>
    <property type="molecule type" value="Genomic_DNA"/>
</dbReference>